<dbReference type="OrthoDB" id="3269273at2759"/>
<dbReference type="AlphaFoldDB" id="A0A8K0UGJ3"/>
<keyword evidence="1" id="KW-0812">Transmembrane</keyword>
<dbReference type="EMBL" id="JAEVFJ010000052">
    <property type="protein sequence ID" value="KAH8081291.1"/>
    <property type="molecule type" value="Genomic_DNA"/>
</dbReference>
<evidence type="ECO:0000256" key="1">
    <source>
        <dbReference type="SAM" id="Phobius"/>
    </source>
</evidence>
<keyword evidence="3" id="KW-1185">Reference proteome</keyword>
<feature type="transmembrane region" description="Helical" evidence="1">
    <location>
        <begin position="157"/>
        <end position="179"/>
    </location>
</feature>
<sequence>LATRTYLLASNFAEASQRLRREQAQEPDVASMVELLSELRIRLEDTFTFMSEHCANIRAIGSDTAFDPKRTSYKNMHVAHVLRTEQQKYKLTNVFNIAARVKLLTRLVKRTCSSVRNAFRLDLVNGVTKNPESLTATTFRLAMKYKMGGAGEQLDPIYTLHIAILVSSVFLFSVLAPLIA</sequence>
<dbReference type="Proteomes" id="UP000813824">
    <property type="component" value="Unassembled WGS sequence"/>
</dbReference>
<keyword evidence="1" id="KW-1133">Transmembrane helix</keyword>
<name>A0A8K0UGJ3_9AGAR</name>
<evidence type="ECO:0000313" key="3">
    <source>
        <dbReference type="Proteomes" id="UP000813824"/>
    </source>
</evidence>
<reference evidence="2" key="1">
    <citation type="journal article" date="2021" name="New Phytol.">
        <title>Evolutionary innovations through gain and loss of genes in the ectomycorrhizal Boletales.</title>
        <authorList>
            <person name="Wu G."/>
            <person name="Miyauchi S."/>
            <person name="Morin E."/>
            <person name="Kuo A."/>
            <person name="Drula E."/>
            <person name="Varga T."/>
            <person name="Kohler A."/>
            <person name="Feng B."/>
            <person name="Cao Y."/>
            <person name="Lipzen A."/>
            <person name="Daum C."/>
            <person name="Hundley H."/>
            <person name="Pangilinan J."/>
            <person name="Johnson J."/>
            <person name="Barry K."/>
            <person name="LaButti K."/>
            <person name="Ng V."/>
            <person name="Ahrendt S."/>
            <person name="Min B."/>
            <person name="Choi I.G."/>
            <person name="Park H."/>
            <person name="Plett J.M."/>
            <person name="Magnuson J."/>
            <person name="Spatafora J.W."/>
            <person name="Nagy L.G."/>
            <person name="Henrissat B."/>
            <person name="Grigoriev I.V."/>
            <person name="Yang Z.L."/>
            <person name="Xu J."/>
            <person name="Martin F.M."/>
        </authorList>
    </citation>
    <scope>NUCLEOTIDE SEQUENCE</scope>
    <source>
        <strain evidence="2">KKN 215</strain>
    </source>
</reference>
<accession>A0A8K0UGJ3</accession>
<evidence type="ECO:0000313" key="2">
    <source>
        <dbReference type="EMBL" id="KAH8081291.1"/>
    </source>
</evidence>
<organism evidence="2 3">
    <name type="scientific">Cristinia sonorae</name>
    <dbReference type="NCBI Taxonomy" id="1940300"/>
    <lineage>
        <taxon>Eukaryota</taxon>
        <taxon>Fungi</taxon>
        <taxon>Dikarya</taxon>
        <taxon>Basidiomycota</taxon>
        <taxon>Agaricomycotina</taxon>
        <taxon>Agaricomycetes</taxon>
        <taxon>Agaricomycetidae</taxon>
        <taxon>Agaricales</taxon>
        <taxon>Pleurotineae</taxon>
        <taxon>Stephanosporaceae</taxon>
        <taxon>Cristinia</taxon>
    </lineage>
</organism>
<gene>
    <name evidence="2" type="ORF">BXZ70DRAFT_901237</name>
</gene>
<keyword evidence="1" id="KW-0472">Membrane</keyword>
<comment type="caution">
    <text evidence="2">The sequence shown here is derived from an EMBL/GenBank/DDBJ whole genome shotgun (WGS) entry which is preliminary data.</text>
</comment>
<protein>
    <submittedName>
        <fullName evidence="2">Uncharacterized protein</fullName>
    </submittedName>
</protein>
<feature type="non-terminal residue" evidence="2">
    <location>
        <position position="180"/>
    </location>
</feature>
<proteinExistence type="predicted"/>